<dbReference type="SMART" id="SM00094">
    <property type="entry name" value="TR_FER"/>
    <property type="match status" value="2"/>
</dbReference>
<dbReference type="GO" id="GO:0006826">
    <property type="term" value="P:iron ion transport"/>
    <property type="evidence" value="ECO:0007669"/>
    <property type="project" value="TreeGrafter"/>
</dbReference>
<accession>A0A9Q0N3K7</accession>
<feature type="disulfide bond" evidence="7">
    <location>
        <begin position="620"/>
        <end position="642"/>
    </location>
</feature>
<keyword evidence="8" id="KW-0732">Signal</keyword>
<dbReference type="GO" id="GO:0046872">
    <property type="term" value="F:metal ion binding"/>
    <property type="evidence" value="ECO:0007669"/>
    <property type="project" value="UniProtKB-KW"/>
</dbReference>
<dbReference type="PANTHER" id="PTHR11485:SF29">
    <property type="entry name" value="TRANSFERRIN 2"/>
    <property type="match status" value="1"/>
</dbReference>
<feature type="binding site" evidence="5">
    <location>
        <position position="586"/>
    </location>
    <ligand>
        <name>hydrogencarbonate</name>
        <dbReference type="ChEBI" id="CHEBI:17544"/>
        <label>1</label>
    </ligand>
</feature>
<keyword evidence="3" id="KW-0677">Repeat</keyword>
<evidence type="ECO:0000256" key="1">
    <source>
        <dbReference type="ARBA" id="ARBA00004613"/>
    </source>
</evidence>
<dbReference type="InterPro" id="IPR016357">
    <property type="entry name" value="Transferrin"/>
</dbReference>
<feature type="domain" description="Transferrin-like" evidence="9">
    <location>
        <begin position="471"/>
        <end position="817"/>
    </location>
</feature>
<dbReference type="GO" id="GO:0005615">
    <property type="term" value="C:extracellular space"/>
    <property type="evidence" value="ECO:0007669"/>
    <property type="project" value="InterPro"/>
</dbReference>
<dbReference type="PIRSF" id="PIRSF002549">
    <property type="entry name" value="Transferrin"/>
    <property type="match status" value="1"/>
</dbReference>
<protein>
    <submittedName>
        <fullName evidence="10">Lactotransferrin</fullName>
    </submittedName>
</protein>
<evidence type="ECO:0000313" key="10">
    <source>
        <dbReference type="EMBL" id="KAJ6642452.1"/>
    </source>
</evidence>
<feature type="binding site" evidence="6">
    <location>
        <position position="127"/>
    </location>
    <ligand>
        <name>Fe(3+)</name>
        <dbReference type="ChEBI" id="CHEBI:29034"/>
        <label>1</label>
    </ligand>
</feature>
<feature type="chain" id="PRO_5040455008" evidence="8">
    <location>
        <begin position="27"/>
        <end position="842"/>
    </location>
</feature>
<dbReference type="Proteomes" id="UP001151699">
    <property type="component" value="Chromosome B"/>
</dbReference>
<keyword evidence="6" id="KW-0408">Iron</keyword>
<dbReference type="Gene3D" id="3.40.190.10">
    <property type="entry name" value="Periplasmic binding protein-like II"/>
    <property type="match status" value="5"/>
</dbReference>
<feature type="disulfide bond" evidence="7">
    <location>
        <begin position="606"/>
        <end position="817"/>
    </location>
</feature>
<feature type="disulfide bond" evidence="7">
    <location>
        <begin position="42"/>
        <end position="84"/>
    </location>
</feature>
<evidence type="ECO:0000256" key="2">
    <source>
        <dbReference type="ARBA" id="ARBA00022525"/>
    </source>
</evidence>
<organism evidence="10 11">
    <name type="scientific">Pseudolycoriella hygida</name>
    <dbReference type="NCBI Taxonomy" id="35572"/>
    <lineage>
        <taxon>Eukaryota</taxon>
        <taxon>Metazoa</taxon>
        <taxon>Ecdysozoa</taxon>
        <taxon>Arthropoda</taxon>
        <taxon>Hexapoda</taxon>
        <taxon>Insecta</taxon>
        <taxon>Pterygota</taxon>
        <taxon>Neoptera</taxon>
        <taxon>Endopterygota</taxon>
        <taxon>Diptera</taxon>
        <taxon>Nematocera</taxon>
        <taxon>Sciaroidea</taxon>
        <taxon>Sciaridae</taxon>
        <taxon>Pseudolycoriella</taxon>
    </lineage>
</organism>
<feature type="binding site" evidence="6">
    <location>
        <position position="301"/>
    </location>
    <ligand>
        <name>Fe(3+)</name>
        <dbReference type="ChEBI" id="CHEBI:29034"/>
        <label>1</label>
    </ligand>
</feature>
<reference evidence="10" key="1">
    <citation type="submission" date="2022-07" db="EMBL/GenBank/DDBJ databases">
        <authorList>
            <person name="Trinca V."/>
            <person name="Uliana J.V.C."/>
            <person name="Torres T.T."/>
            <person name="Ward R.J."/>
            <person name="Monesi N."/>
        </authorList>
    </citation>
    <scope>NUCLEOTIDE SEQUENCE</scope>
    <source>
        <strain evidence="10">HSMRA1968</strain>
        <tissue evidence="10">Whole embryos</tissue>
    </source>
</reference>
<feature type="binding site" evidence="6">
    <location>
        <position position="526"/>
    </location>
    <ligand>
        <name>Fe(3+)</name>
        <dbReference type="ChEBI" id="CHEBI:29034"/>
        <label>1</label>
    </ligand>
</feature>
<keyword evidence="6" id="KW-0479">Metal-binding</keyword>
<proteinExistence type="predicted"/>
<name>A0A9Q0N3K7_9DIPT</name>
<feature type="disulfide bond" evidence="7">
    <location>
        <begin position="484"/>
        <end position="502"/>
    </location>
</feature>
<feature type="disulfide bond" evidence="7">
    <location>
        <begin position="153"/>
        <end position="243"/>
    </location>
</feature>
<keyword evidence="11" id="KW-1185">Reference proteome</keyword>
<feature type="binding site" evidence="5">
    <location>
        <position position="587"/>
    </location>
    <ligand>
        <name>hydrogencarbonate</name>
        <dbReference type="ChEBI" id="CHEBI:17544"/>
        <label>1</label>
    </ligand>
</feature>
<comment type="subcellular location">
    <subcellularLocation>
        <location evidence="1">Secreted</location>
    </subcellularLocation>
</comment>
<evidence type="ECO:0000259" key="9">
    <source>
        <dbReference type="PROSITE" id="PS51408"/>
    </source>
</evidence>
<feature type="disulfide bond" evidence="7">
    <location>
        <begin position="639"/>
        <end position="650"/>
    </location>
</feature>
<feature type="domain" description="Transferrin-like" evidence="9">
    <location>
        <begin position="39"/>
        <end position="388"/>
    </location>
</feature>
<dbReference type="GO" id="GO:0055037">
    <property type="term" value="C:recycling endosome"/>
    <property type="evidence" value="ECO:0007669"/>
    <property type="project" value="TreeGrafter"/>
</dbReference>
<feature type="disulfide bond" evidence="7">
    <location>
        <begin position="708"/>
        <end position="722"/>
    </location>
</feature>
<evidence type="ECO:0000256" key="7">
    <source>
        <dbReference type="PIRSR" id="PIRSR002549-4"/>
    </source>
</evidence>
<feature type="binding site" evidence="5">
    <location>
        <position position="161"/>
    </location>
    <ligand>
        <name>hydrogencarbonate</name>
        <dbReference type="ChEBI" id="CHEBI:17544"/>
        <label>1</label>
    </ligand>
</feature>
<evidence type="ECO:0000256" key="6">
    <source>
        <dbReference type="PIRSR" id="PIRSR002549-3"/>
    </source>
</evidence>
<evidence type="ECO:0000313" key="11">
    <source>
        <dbReference type="Proteomes" id="UP001151699"/>
    </source>
</evidence>
<feature type="disulfide bond" evidence="7">
    <location>
        <begin position="474"/>
        <end position="511"/>
    </location>
</feature>
<evidence type="ECO:0000256" key="3">
    <source>
        <dbReference type="ARBA" id="ARBA00022737"/>
    </source>
</evidence>
<keyword evidence="2" id="KW-0964">Secreted</keyword>
<feature type="binding site" evidence="6">
    <location>
        <position position="99"/>
    </location>
    <ligand>
        <name>Fe(3+)</name>
        <dbReference type="ChEBI" id="CHEBI:29034"/>
        <label>1</label>
    </ligand>
</feature>
<dbReference type="PRINTS" id="PR00422">
    <property type="entry name" value="TRANSFERRIN"/>
</dbReference>
<feature type="disulfide bond" evidence="7">
    <location>
        <begin position="578"/>
        <end position="667"/>
    </location>
</feature>
<evidence type="ECO:0000256" key="8">
    <source>
        <dbReference type="SAM" id="SignalP"/>
    </source>
</evidence>
<keyword evidence="4 7" id="KW-1015">Disulfide bond</keyword>
<dbReference type="GO" id="GO:0005886">
    <property type="term" value="C:plasma membrane"/>
    <property type="evidence" value="ECO:0007669"/>
    <property type="project" value="TreeGrafter"/>
</dbReference>
<dbReference type="SUPFAM" id="SSF53850">
    <property type="entry name" value="Periplasmic binding protein-like II"/>
    <property type="match status" value="2"/>
</dbReference>
<comment type="caution">
    <text evidence="10">The sequence shown here is derived from an EMBL/GenBank/DDBJ whole genome shotgun (WGS) entry which is preliminary data.</text>
</comment>
<gene>
    <name evidence="10" type="primary">LTF</name>
    <name evidence="10" type="ORF">Bhyg_07401</name>
</gene>
<feature type="binding site" evidence="6">
    <location>
        <position position="554"/>
    </location>
    <ligand>
        <name>Fe(3+)</name>
        <dbReference type="ChEBI" id="CHEBI:29034"/>
        <label>1</label>
    </ligand>
</feature>
<dbReference type="InterPro" id="IPR001156">
    <property type="entry name" value="Transferrin-like_dom"/>
</dbReference>
<dbReference type="EMBL" id="WJQU01000002">
    <property type="protein sequence ID" value="KAJ6642452.1"/>
    <property type="molecule type" value="Genomic_DNA"/>
</dbReference>
<feature type="disulfide bond" evidence="7">
    <location>
        <begin position="279"/>
        <end position="293"/>
    </location>
</feature>
<evidence type="ECO:0000256" key="4">
    <source>
        <dbReference type="ARBA" id="ARBA00023157"/>
    </source>
</evidence>
<dbReference type="AlphaFoldDB" id="A0A9Q0N3K7"/>
<dbReference type="PANTHER" id="PTHR11485">
    <property type="entry name" value="TRANSFERRIN"/>
    <property type="match status" value="1"/>
</dbReference>
<dbReference type="FunFam" id="3.40.190.10:FF:000095">
    <property type="entry name" value="Lactotransferrin"/>
    <property type="match status" value="1"/>
</dbReference>
<feature type="disulfide bond" evidence="7">
    <location>
        <begin position="52"/>
        <end position="75"/>
    </location>
</feature>
<dbReference type="PROSITE" id="PS51408">
    <property type="entry name" value="TRANSFERRIN_LIKE_4"/>
    <property type="match status" value="2"/>
</dbReference>
<dbReference type="Pfam" id="PF00405">
    <property type="entry name" value="Transferrin"/>
    <property type="match status" value="2"/>
</dbReference>
<feature type="binding site" evidence="5">
    <location>
        <position position="162"/>
    </location>
    <ligand>
        <name>hydrogencarbonate</name>
        <dbReference type="ChEBI" id="CHEBI:17544"/>
        <label>1</label>
    </ligand>
</feature>
<evidence type="ECO:0000256" key="5">
    <source>
        <dbReference type="PIRSR" id="PIRSR002549-2"/>
    </source>
</evidence>
<feature type="disulfide bond" evidence="7">
    <location>
        <begin position="196"/>
        <end position="219"/>
    </location>
</feature>
<dbReference type="GO" id="GO:0005769">
    <property type="term" value="C:early endosome"/>
    <property type="evidence" value="ECO:0007669"/>
    <property type="project" value="TreeGrafter"/>
</dbReference>
<sequence length="842" mass="95343">MVFNIWHFSALTVFMLIVCFDRTVHAQYYEVHRTKLDQLVWCNTLQAEQYKCLNFTVALERDRALFDDLYFNVTCHLGFNTEECIQLIDSEKAHMMSLDAGEVFIAGRYNSLIPIMQEGLEGGFTNYYAVAVVKQGTIPEVTSIRDLRGKKACFSEVGSQAGWTIPVYMLQKEGGMEIVDCNNHVKSAINFFGKSCAVNSLTNKYNPIGDNSDRLCAICTGKVPGGKCTSADPYAGFEGAFRCLLEAGDVAFLKHTTVNEMIDSKQFKSVTADRFELMCTDGQRRPLSEYRQCNWGLVPSHALVTSSARTSEERKRYQQFLMKAVNLYSSKPVINTTNPLSDKRYDGFNTFDRNSDDKYYDQSQFKDFANPSLDRDQDRYDRFGNTRYNGFANIDSAFGPERNLTEGNDTQLYERFELFESKRYGGRLNLMFQDAARNLVPIKEEDQSFGGYLGHSLGQILEVRQCPVGRMTLCVTSDPELEKCVKMRTALKAQLIKPEMNCYKAHSHINCMQAIQSGVADVTVLDASDVYTAGLRHDLIPFISEIYNLGEPEYYVVALAKEEDPDTELTYLKGKYTCHSGINTAAGWVYPLAYLISNGWIRPYGCDSIRAAAEYFTKSCVPGAISTEYNTGVPYDNMCDLCHGASYRYCRRDASEDYYGHTGAFRCLVEGGGHVAFVKHTTVSENTGGKRREWWARNTLNDDFELLCPDGTRADLKDFKTCNLGKVKANAVVTRGGLGFNETQVNAYMNLFTYAQQYYGRKELDSFGFSMFYSNPPYHDLIFQDATRQLQMIPPEKRRYDLYLGGDFMRARRITDCESGAKRSTISISVVAACVLYLYVYV</sequence>
<dbReference type="OrthoDB" id="9981115at2759"/>
<feature type="signal peptide" evidence="8">
    <location>
        <begin position="1"/>
        <end position="26"/>
    </location>
</feature>
<dbReference type="CDD" id="cd13529">
    <property type="entry name" value="PBP2_transferrin"/>
    <property type="match status" value="2"/>
</dbReference>